<organism evidence="1 2">
    <name type="scientific">Rhizobium mongolense USDA 1844</name>
    <dbReference type="NCBI Taxonomy" id="1079460"/>
    <lineage>
        <taxon>Bacteria</taxon>
        <taxon>Pseudomonadati</taxon>
        <taxon>Pseudomonadota</taxon>
        <taxon>Alphaproteobacteria</taxon>
        <taxon>Hyphomicrobiales</taxon>
        <taxon>Rhizobiaceae</taxon>
        <taxon>Rhizobium/Agrobacterium group</taxon>
        <taxon>Rhizobium</taxon>
    </lineage>
</organism>
<comment type="caution">
    <text evidence="1">The sequence shown here is derived from an EMBL/GenBank/DDBJ whole genome shotgun (WGS) entry which is preliminary data.</text>
</comment>
<reference evidence="1 2" key="1">
    <citation type="submission" date="2019-06" db="EMBL/GenBank/DDBJ databases">
        <title>Pac Bio to generate improved reference genome sequences for organisms with transposon mutant libraries (support for FEBA project).</title>
        <authorList>
            <person name="Blow M."/>
        </authorList>
    </citation>
    <scope>NUCLEOTIDE SEQUENCE [LARGE SCALE GENOMIC DNA]</scope>
    <source>
        <strain evidence="1 2">USDA 1844</strain>
    </source>
</reference>
<sequence length="93" mass="10419">MKGQLLITQLTVLFEQGATQHGLRRQALAAGLLHAVAAQVLRYQPEQITMLIQPLRHGFQLAADLVFGEKIEYIGLDGAFLAHCRLRRLRVCL</sequence>
<proteinExistence type="predicted"/>
<dbReference type="EMBL" id="VISO01000001">
    <property type="protein sequence ID" value="TVZ75200.1"/>
    <property type="molecule type" value="Genomic_DNA"/>
</dbReference>
<dbReference type="AlphaFoldDB" id="A0A559TKR0"/>
<evidence type="ECO:0000313" key="1">
    <source>
        <dbReference type="EMBL" id="TVZ75200.1"/>
    </source>
</evidence>
<name>A0A559TKR0_9HYPH</name>
<evidence type="ECO:0000313" key="2">
    <source>
        <dbReference type="Proteomes" id="UP000319824"/>
    </source>
</evidence>
<dbReference type="Proteomes" id="UP000319824">
    <property type="component" value="Unassembled WGS sequence"/>
</dbReference>
<protein>
    <submittedName>
        <fullName evidence="1">Uncharacterized protein</fullName>
    </submittedName>
</protein>
<accession>A0A559TKR0</accession>
<gene>
    <name evidence="1" type="ORF">BCL32_0641</name>
</gene>